<proteinExistence type="predicted"/>
<comment type="caution">
    <text evidence="2">The sequence shown here is derived from an EMBL/GenBank/DDBJ whole genome shotgun (WGS) entry which is preliminary data.</text>
</comment>
<dbReference type="InterPro" id="IPR000160">
    <property type="entry name" value="GGDEF_dom"/>
</dbReference>
<dbReference type="InterPro" id="IPR043128">
    <property type="entry name" value="Rev_trsase/Diguanyl_cyclase"/>
</dbReference>
<sequence>MAARRAAAEAEYAATHDTLTGLLNRRGLFEAWPTIRATGLLLADLDGFKPVNDEFGHEAGDQVLATIGTRLAAMAGTVSARLGGDEFALATVVVDPVELAGRVASIVAAPIRIRGTREVTVTASIGVRALQGPTILDWALAEADRAMYTAKAGPDRVVVWRPGLPGPTVVPPVRLRDTRPARLDGADGR</sequence>
<dbReference type="SUPFAM" id="SSF55073">
    <property type="entry name" value="Nucleotide cyclase"/>
    <property type="match status" value="1"/>
</dbReference>
<dbReference type="InterPro" id="IPR029787">
    <property type="entry name" value="Nucleotide_cyclase"/>
</dbReference>
<feature type="domain" description="GGDEF" evidence="1">
    <location>
        <begin position="36"/>
        <end position="162"/>
    </location>
</feature>
<dbReference type="Pfam" id="PF00990">
    <property type="entry name" value="GGDEF"/>
    <property type="match status" value="1"/>
</dbReference>
<organism evidence="2 3">
    <name type="scientific">Planosporangium thailandense</name>
    <dbReference type="NCBI Taxonomy" id="765197"/>
    <lineage>
        <taxon>Bacteria</taxon>
        <taxon>Bacillati</taxon>
        <taxon>Actinomycetota</taxon>
        <taxon>Actinomycetes</taxon>
        <taxon>Micromonosporales</taxon>
        <taxon>Micromonosporaceae</taxon>
        <taxon>Planosporangium</taxon>
    </lineage>
</organism>
<name>A0ABX0XXT5_9ACTN</name>
<dbReference type="InterPro" id="IPR050469">
    <property type="entry name" value="Diguanylate_Cyclase"/>
</dbReference>
<dbReference type="RefSeq" id="WP_167925737.1">
    <property type="nucleotide sequence ID" value="NZ_JAATVY010000008.1"/>
</dbReference>
<dbReference type="PANTHER" id="PTHR45138">
    <property type="entry name" value="REGULATORY COMPONENTS OF SENSORY TRANSDUCTION SYSTEM"/>
    <property type="match status" value="1"/>
</dbReference>
<dbReference type="PROSITE" id="PS50887">
    <property type="entry name" value="GGDEF"/>
    <property type="match status" value="1"/>
</dbReference>
<keyword evidence="3" id="KW-1185">Reference proteome</keyword>
<evidence type="ECO:0000259" key="1">
    <source>
        <dbReference type="PROSITE" id="PS50887"/>
    </source>
</evidence>
<dbReference type="CDD" id="cd01949">
    <property type="entry name" value="GGDEF"/>
    <property type="match status" value="1"/>
</dbReference>
<protein>
    <submittedName>
        <fullName evidence="2">GGDEF domain-containing protein</fullName>
    </submittedName>
</protein>
<dbReference type="PANTHER" id="PTHR45138:SF9">
    <property type="entry name" value="DIGUANYLATE CYCLASE DGCM-RELATED"/>
    <property type="match status" value="1"/>
</dbReference>
<reference evidence="2 3" key="1">
    <citation type="submission" date="2020-03" db="EMBL/GenBank/DDBJ databases">
        <title>WGS of the type strain of Planosporangium spp.</title>
        <authorList>
            <person name="Thawai C."/>
        </authorList>
    </citation>
    <scope>NUCLEOTIDE SEQUENCE [LARGE SCALE GENOMIC DNA]</scope>
    <source>
        <strain evidence="2 3">TBRC 5610</strain>
    </source>
</reference>
<evidence type="ECO:0000313" key="3">
    <source>
        <dbReference type="Proteomes" id="UP000722989"/>
    </source>
</evidence>
<gene>
    <name evidence="2" type="ORF">HC031_14080</name>
</gene>
<dbReference type="SMART" id="SM00267">
    <property type="entry name" value="GGDEF"/>
    <property type="match status" value="1"/>
</dbReference>
<dbReference type="EMBL" id="JAATVY010000008">
    <property type="protein sequence ID" value="NJC70836.1"/>
    <property type="molecule type" value="Genomic_DNA"/>
</dbReference>
<accession>A0ABX0XXT5</accession>
<dbReference type="NCBIfam" id="TIGR00254">
    <property type="entry name" value="GGDEF"/>
    <property type="match status" value="1"/>
</dbReference>
<dbReference type="Gene3D" id="3.30.70.270">
    <property type="match status" value="1"/>
</dbReference>
<dbReference type="Proteomes" id="UP000722989">
    <property type="component" value="Unassembled WGS sequence"/>
</dbReference>
<evidence type="ECO:0000313" key="2">
    <source>
        <dbReference type="EMBL" id="NJC70836.1"/>
    </source>
</evidence>